<geneLocation type="chloroplast" evidence="1"/>
<evidence type="ECO:0000313" key="1">
    <source>
        <dbReference type="EMBL" id="UDP24727.1"/>
    </source>
</evidence>
<sequence length="54" mass="6399">MIKNENSDREAKVLAQHMNMSVKIAIPQYLVLRTRYWGIAIFKNSYTYKSIIHL</sequence>
<accession>A0A8K1PIQ2</accession>
<proteinExistence type="predicted"/>
<name>A0A8K1PIQ2_9ASPA</name>
<keyword evidence="1" id="KW-0150">Chloroplast</keyword>
<dbReference type="EMBL" id="MZ889519">
    <property type="protein sequence ID" value="UDP24727.1"/>
    <property type="molecule type" value="Genomic_DNA"/>
</dbReference>
<gene>
    <name evidence="1" type="primary">rpL22</name>
</gene>
<protein>
    <submittedName>
        <fullName evidence="1">Truncated ribosomal protein L22</fullName>
    </submittedName>
</protein>
<organism evidence="1">
    <name type="scientific">Crepidium acuminatum</name>
    <dbReference type="NCBI Taxonomy" id="421261"/>
    <lineage>
        <taxon>Eukaryota</taxon>
        <taxon>Viridiplantae</taxon>
        <taxon>Streptophyta</taxon>
        <taxon>Embryophyta</taxon>
        <taxon>Tracheophyta</taxon>
        <taxon>Spermatophyta</taxon>
        <taxon>Magnoliopsida</taxon>
        <taxon>Liliopsida</taxon>
        <taxon>Asparagales</taxon>
        <taxon>Orchidaceae</taxon>
        <taxon>Epidendroideae</taxon>
        <taxon>Malaxideae</taxon>
        <taxon>Malaxidinae</taxon>
        <taxon>Crepidium</taxon>
    </lineage>
</organism>
<keyword evidence="1" id="KW-0687">Ribonucleoprotein</keyword>
<reference evidence="1" key="1">
    <citation type="submission" date="2021-08" db="EMBL/GenBank/DDBJ databases">
        <authorList>
            <person name="Kumar P."/>
            <person name="Gairola S."/>
        </authorList>
    </citation>
    <scope>NUCLEOTIDE SEQUENCE</scope>
    <source>
        <strain evidence="1">23712</strain>
    </source>
</reference>
<keyword evidence="1" id="KW-0934">Plastid</keyword>
<keyword evidence="1" id="KW-0689">Ribosomal protein</keyword>
<dbReference type="AlphaFoldDB" id="A0A8K1PIQ2"/>
<dbReference type="GO" id="GO:0005840">
    <property type="term" value="C:ribosome"/>
    <property type="evidence" value="ECO:0007669"/>
    <property type="project" value="UniProtKB-KW"/>
</dbReference>